<evidence type="ECO:0000313" key="2">
    <source>
        <dbReference type="EMBL" id="WOX25686.1"/>
    </source>
</evidence>
<dbReference type="RefSeq" id="WP_318108383.1">
    <property type="nucleotide sequence ID" value="NZ_CP137573.1"/>
</dbReference>
<protein>
    <submittedName>
        <fullName evidence="2">Uncharacterized protein</fullName>
    </submittedName>
</protein>
<organism evidence="2 3">
    <name type="scientific">Streptomyces solicathayae</name>
    <dbReference type="NCBI Taxonomy" id="3081768"/>
    <lineage>
        <taxon>Bacteria</taxon>
        <taxon>Bacillati</taxon>
        <taxon>Actinomycetota</taxon>
        <taxon>Actinomycetes</taxon>
        <taxon>Kitasatosporales</taxon>
        <taxon>Streptomycetaceae</taxon>
        <taxon>Streptomyces</taxon>
    </lineage>
</organism>
<gene>
    <name evidence="2" type="ORF">R2D22_31630</name>
</gene>
<dbReference type="Proteomes" id="UP001301731">
    <property type="component" value="Chromosome"/>
</dbReference>
<dbReference type="EMBL" id="CP137573">
    <property type="protein sequence ID" value="WOX25686.1"/>
    <property type="molecule type" value="Genomic_DNA"/>
</dbReference>
<sequence length="145" mass="16194">MTAARHLATLDLLRTRAFPDRRGRSDVGESGPGFHVAELSTSDDFRDDDGSCREDVEEQWEAEREGLALLLTVRWGEPQVFSLDSLLTRGFAGEHIPDPWDLLCNAVPDVHLWRVDGRWIVLGVAYGDKEMPLRLVAAVTTVDPP</sequence>
<accession>A0ABZ0M2M7</accession>
<keyword evidence="3" id="KW-1185">Reference proteome</keyword>
<name>A0ABZ0M2M7_9ACTN</name>
<evidence type="ECO:0000313" key="3">
    <source>
        <dbReference type="Proteomes" id="UP001301731"/>
    </source>
</evidence>
<reference evidence="2 3" key="1">
    <citation type="submission" date="2023-10" db="EMBL/GenBank/DDBJ databases">
        <title>The genome sequence of Streptomyces sp. HUAS YS2.</title>
        <authorList>
            <person name="Mo P."/>
        </authorList>
    </citation>
    <scope>NUCLEOTIDE SEQUENCE [LARGE SCALE GENOMIC DNA]</scope>
    <source>
        <strain evidence="2 3">HUAS YS2</strain>
    </source>
</reference>
<proteinExistence type="predicted"/>
<evidence type="ECO:0000256" key="1">
    <source>
        <dbReference type="SAM" id="MobiDB-lite"/>
    </source>
</evidence>
<feature type="region of interest" description="Disordered" evidence="1">
    <location>
        <begin position="22"/>
        <end position="51"/>
    </location>
</feature>